<accession>A0A6I3XLI1</accession>
<dbReference type="RefSeq" id="WP_155711923.1">
    <property type="nucleotide sequence ID" value="NZ_BMWU01000008.1"/>
</dbReference>
<dbReference type="Proteomes" id="UP000431684">
    <property type="component" value="Unassembled WGS sequence"/>
</dbReference>
<dbReference type="OrthoDB" id="8775938at2"/>
<sequence>MAELAPNFPHSPGRSSARRLIFVQPGSNATAWALMIDKTDGSRDYRYPLQLILIDRGNNKELKGEHILFTDVLAKPFVSYGSGVCRMETKLLFHLPRSRKLIDFHARYSS</sequence>
<reference evidence="1 2" key="1">
    <citation type="submission" date="2019-11" db="EMBL/GenBank/DDBJ databases">
        <title>Draft Genome Sequences of Six Type Strains of the Genus Massilia.</title>
        <authorList>
            <person name="Miess H."/>
            <person name="Frediansyah A."/>
            <person name="Goeker M."/>
            <person name="Gross H."/>
        </authorList>
    </citation>
    <scope>NUCLEOTIDE SEQUENCE [LARGE SCALE GENOMIC DNA]</scope>
    <source>
        <strain evidence="1 2">DSM 17513</strain>
    </source>
</reference>
<comment type="caution">
    <text evidence="1">The sequence shown here is derived from an EMBL/GenBank/DDBJ whole genome shotgun (WGS) entry which is preliminary data.</text>
</comment>
<proteinExistence type="predicted"/>
<evidence type="ECO:0000313" key="2">
    <source>
        <dbReference type="Proteomes" id="UP000431684"/>
    </source>
</evidence>
<protein>
    <submittedName>
        <fullName evidence="1">Uncharacterized protein</fullName>
    </submittedName>
</protein>
<evidence type="ECO:0000313" key="1">
    <source>
        <dbReference type="EMBL" id="MUI16356.1"/>
    </source>
</evidence>
<organism evidence="1 2">
    <name type="scientific">Pseudoduganella dura</name>
    <dbReference type="NCBI Taxonomy" id="321982"/>
    <lineage>
        <taxon>Bacteria</taxon>
        <taxon>Pseudomonadati</taxon>
        <taxon>Pseudomonadota</taxon>
        <taxon>Betaproteobacteria</taxon>
        <taxon>Burkholderiales</taxon>
        <taxon>Oxalobacteraceae</taxon>
        <taxon>Telluria group</taxon>
        <taxon>Pseudoduganella</taxon>
    </lineage>
</organism>
<gene>
    <name evidence="1" type="ORF">GJV26_28445</name>
</gene>
<keyword evidence="2" id="KW-1185">Reference proteome</keyword>
<dbReference type="EMBL" id="WNWM01000002">
    <property type="protein sequence ID" value="MUI16356.1"/>
    <property type="molecule type" value="Genomic_DNA"/>
</dbReference>
<dbReference type="AlphaFoldDB" id="A0A6I3XLI1"/>
<name>A0A6I3XLI1_9BURK</name>